<sequence>MAPTFSWTTGSAAADFYRLRIVKATEFDSLKAFQIKGFLNDWRRCGDFSSSFRGV</sequence>
<name>A0A6N6JNP8_9RHOB</name>
<dbReference type="AlphaFoldDB" id="A0A6N6JNP8"/>
<accession>A0A6N6JNP8</accession>
<protein>
    <submittedName>
        <fullName evidence="1">Uncharacterized protein</fullName>
    </submittedName>
</protein>
<evidence type="ECO:0000313" key="2">
    <source>
        <dbReference type="Proteomes" id="UP000436822"/>
    </source>
</evidence>
<dbReference type="Proteomes" id="UP000436822">
    <property type="component" value="Unassembled WGS sequence"/>
</dbReference>
<keyword evidence="2" id="KW-1185">Reference proteome</keyword>
<organism evidence="1 2">
    <name type="scientific">Litoreibacter roseus</name>
    <dbReference type="NCBI Taxonomy" id="2601869"/>
    <lineage>
        <taxon>Bacteria</taxon>
        <taxon>Pseudomonadati</taxon>
        <taxon>Pseudomonadota</taxon>
        <taxon>Alphaproteobacteria</taxon>
        <taxon>Rhodobacterales</taxon>
        <taxon>Roseobacteraceae</taxon>
        <taxon>Litoreibacter</taxon>
    </lineage>
</organism>
<dbReference type="EMBL" id="BLJE01000007">
    <property type="protein sequence ID" value="GFE67002.1"/>
    <property type="molecule type" value="Genomic_DNA"/>
</dbReference>
<comment type="caution">
    <text evidence="1">The sequence shown here is derived from an EMBL/GenBank/DDBJ whole genome shotgun (WGS) entry which is preliminary data.</text>
</comment>
<reference evidence="1 2" key="1">
    <citation type="submission" date="2019-12" db="EMBL/GenBank/DDBJ databases">
        <title>Litoreibacter badius sp. nov., a novel bacteriochlorophyll a-containing bacterium in the genus Litoreibacter.</title>
        <authorList>
            <person name="Kanamuro M."/>
            <person name="Takabe Y."/>
            <person name="Mori K."/>
            <person name="Takaichi S."/>
            <person name="Hanada S."/>
        </authorList>
    </citation>
    <scope>NUCLEOTIDE SEQUENCE [LARGE SCALE GENOMIC DNA]</scope>
    <source>
        <strain evidence="1 2">K6</strain>
    </source>
</reference>
<proteinExistence type="predicted"/>
<evidence type="ECO:0000313" key="1">
    <source>
        <dbReference type="EMBL" id="GFE67002.1"/>
    </source>
</evidence>
<gene>
    <name evidence="1" type="ORF">KIN_40760</name>
</gene>